<proteinExistence type="inferred from homology"/>
<dbReference type="AlphaFoldDB" id="A0A8J5VF62"/>
<feature type="compositionally biased region" description="Polar residues" evidence="3">
    <location>
        <begin position="830"/>
        <end position="845"/>
    </location>
</feature>
<comment type="caution">
    <text evidence="4">The sequence shown here is derived from an EMBL/GenBank/DDBJ whole genome shotgun (WGS) entry which is preliminary data.</text>
</comment>
<reference evidence="4" key="1">
    <citation type="journal article" date="2021" name="bioRxiv">
        <title>Whole Genome Assembly and Annotation of Northern Wild Rice, Zizania palustris L., Supports a Whole Genome Duplication in the Zizania Genus.</title>
        <authorList>
            <person name="Haas M."/>
            <person name="Kono T."/>
            <person name="Macchietto M."/>
            <person name="Millas R."/>
            <person name="McGilp L."/>
            <person name="Shao M."/>
            <person name="Duquette J."/>
            <person name="Hirsch C.N."/>
            <person name="Kimball J."/>
        </authorList>
    </citation>
    <scope>NUCLEOTIDE SEQUENCE</scope>
    <source>
        <tissue evidence="4">Fresh leaf tissue</tissue>
    </source>
</reference>
<feature type="compositionally biased region" description="Basic and acidic residues" evidence="3">
    <location>
        <begin position="30"/>
        <end position="45"/>
    </location>
</feature>
<dbReference type="EMBL" id="JAAALK010000953">
    <property type="protein sequence ID" value="KAG8043819.1"/>
    <property type="molecule type" value="Genomic_DNA"/>
</dbReference>
<sequence length="915" mass="101175">MTRPKNGCLKILACAGAGSDDPSAGSDAEADGHHDENKAISDKSRWSFRKRSTRHRVLKNSDISEPETLSSSKAKAEIAPSNIYSSTYPYASEKPLHQEKPDEKIPHQEKPDEKIPQQEKPDEKIPQQEKPDEKILQQEKPDEKPLHGEMLDKKLTEKPIEQPTEKVTEVPCQDPAEKIAENPIVEPNEKDVEEYSEKPDGSIFISSAEVTQDETVSLFDTSSAADHQKDHVESSAVIIQSGIRTYIEQHKPSNHQDIVKLQAVIRGHLVRRQAAESLQCLLAIVKMQGLVRAHQAQQYGGKFQDTLICSSSQKLLHNGFTLKLMDSMSSSKSFHIKCDPLKSDGAWNWMEMWTTMIPPNTVGHLLGNGKSRELIAEEVQEESRHEEKTIPLDSDISFPKLALDDVEETIRTTDSCALEASACIPDRTPGMETEDSQPESIQEINADVEKLSDPKMENVIRSIRDTSDPKLENVIRIMCDTLREPVLLPEKPESSNEKTGDDSQPELIQEIDADAEKLSGPKMENAIRSVHDTSREPVLIPEKPESSYEDTMDAYKTEQTLEMEGKRFMTRKSSNPAFATALMKFEELTSNSIVSRSNSSSYLDGASTSKGNTQDNASTKQISDTSIPDSSVGHDPKTVPAASECGTEISISSTLDSPDRSEADGGEIVLEIGALEDRNHVADNAGKNTCVLHSEANTTGEVVQPEKEEQNANSANPVVVIDSVPVEKLDLHDQLERSIESYAKSPEGTPMSQTTFAESHGTPSSEVSINTKKSKSKRPKSHVSKRSLTSPRSDFVERSSTDNMSNDYKLSKRESSGKGAKSDHVDQEPRMSNSTPLPSYMQFTESARAKASASISPKLSLDVQDNNPRKRHSLPMTNGKQDSSPRMQRSSSQAQQNVKSSGAVPHNSSDRRWHK</sequence>
<gene>
    <name evidence="4" type="ORF">GUJ93_ZPchr0458g22295</name>
</gene>
<feature type="compositionally biased region" description="Basic residues" evidence="3">
    <location>
        <begin position="772"/>
        <end position="785"/>
    </location>
</feature>
<keyword evidence="1" id="KW-0112">Calmodulin-binding</keyword>
<feature type="compositionally biased region" description="Basic and acidic residues" evidence="3">
    <location>
        <begin position="187"/>
        <end position="197"/>
    </location>
</feature>
<accession>A0A8J5VF62</accession>
<dbReference type="GO" id="GO:0005516">
    <property type="term" value="F:calmodulin binding"/>
    <property type="evidence" value="ECO:0007669"/>
    <property type="project" value="UniProtKB-KW"/>
</dbReference>
<dbReference type="OrthoDB" id="1747078at2759"/>
<name>A0A8J5VF62_ZIZPA</name>
<evidence type="ECO:0000256" key="1">
    <source>
        <dbReference type="ARBA" id="ARBA00022860"/>
    </source>
</evidence>
<feature type="compositionally biased region" description="Polar residues" evidence="3">
    <location>
        <begin position="61"/>
        <end position="73"/>
    </location>
</feature>
<evidence type="ECO:0000313" key="4">
    <source>
        <dbReference type="EMBL" id="KAG8043819.1"/>
    </source>
</evidence>
<evidence type="ECO:0000256" key="3">
    <source>
        <dbReference type="SAM" id="MobiDB-lite"/>
    </source>
</evidence>
<feature type="compositionally biased region" description="Basic and acidic residues" evidence="3">
    <location>
        <begin position="490"/>
        <end position="501"/>
    </location>
</feature>
<feature type="region of interest" description="Disordered" evidence="3">
    <location>
        <begin position="593"/>
        <end position="666"/>
    </location>
</feature>
<dbReference type="InterPro" id="IPR000048">
    <property type="entry name" value="IQ_motif_EF-hand-BS"/>
</dbReference>
<feature type="region of interest" description="Disordered" evidence="3">
    <location>
        <begin position="737"/>
        <end position="915"/>
    </location>
</feature>
<comment type="similarity">
    <text evidence="2">Belongs to the IQD family.</text>
</comment>
<feature type="compositionally biased region" description="Basic and acidic residues" evidence="3">
    <location>
        <begin position="94"/>
        <end position="168"/>
    </location>
</feature>
<reference evidence="4" key="2">
    <citation type="submission" date="2021-02" db="EMBL/GenBank/DDBJ databases">
        <authorList>
            <person name="Kimball J.A."/>
            <person name="Haas M.W."/>
            <person name="Macchietto M."/>
            <person name="Kono T."/>
            <person name="Duquette J."/>
            <person name="Shao M."/>
        </authorList>
    </citation>
    <scope>NUCLEOTIDE SEQUENCE</scope>
    <source>
        <tissue evidence="4">Fresh leaf tissue</tissue>
    </source>
</reference>
<keyword evidence="5" id="KW-1185">Reference proteome</keyword>
<feature type="region of interest" description="Disordered" evidence="3">
    <location>
        <begin position="697"/>
        <end position="718"/>
    </location>
</feature>
<dbReference type="PANTHER" id="PTHR32295:SF154">
    <property type="entry name" value="PROTEIN IQ-DOMAIN 32"/>
    <property type="match status" value="1"/>
</dbReference>
<feature type="compositionally biased region" description="Polar residues" evidence="3">
    <location>
        <begin position="875"/>
        <end position="900"/>
    </location>
</feature>
<dbReference type="PROSITE" id="PS50096">
    <property type="entry name" value="IQ"/>
    <property type="match status" value="1"/>
</dbReference>
<dbReference type="Pfam" id="PF00612">
    <property type="entry name" value="IQ"/>
    <property type="match status" value="1"/>
</dbReference>
<dbReference type="Proteomes" id="UP000729402">
    <property type="component" value="Unassembled WGS sequence"/>
</dbReference>
<evidence type="ECO:0000256" key="2">
    <source>
        <dbReference type="ARBA" id="ARBA00024341"/>
    </source>
</evidence>
<dbReference type="PANTHER" id="PTHR32295">
    <property type="entry name" value="IQ-DOMAIN 5-RELATED"/>
    <property type="match status" value="1"/>
</dbReference>
<evidence type="ECO:0008006" key="6">
    <source>
        <dbReference type="Google" id="ProtNLM"/>
    </source>
</evidence>
<evidence type="ECO:0000313" key="5">
    <source>
        <dbReference type="Proteomes" id="UP000729402"/>
    </source>
</evidence>
<feature type="region of interest" description="Disordered" evidence="3">
    <location>
        <begin position="487"/>
        <end position="506"/>
    </location>
</feature>
<feature type="compositionally biased region" description="Polar residues" evidence="3">
    <location>
        <begin position="750"/>
        <end position="771"/>
    </location>
</feature>
<feature type="compositionally biased region" description="Polar residues" evidence="3">
    <location>
        <begin position="606"/>
        <end position="629"/>
    </location>
</feature>
<feature type="compositionally biased region" description="Basic residues" evidence="3">
    <location>
        <begin position="46"/>
        <end position="58"/>
    </location>
</feature>
<organism evidence="4 5">
    <name type="scientific">Zizania palustris</name>
    <name type="common">Northern wild rice</name>
    <dbReference type="NCBI Taxonomy" id="103762"/>
    <lineage>
        <taxon>Eukaryota</taxon>
        <taxon>Viridiplantae</taxon>
        <taxon>Streptophyta</taxon>
        <taxon>Embryophyta</taxon>
        <taxon>Tracheophyta</taxon>
        <taxon>Spermatophyta</taxon>
        <taxon>Magnoliopsida</taxon>
        <taxon>Liliopsida</taxon>
        <taxon>Poales</taxon>
        <taxon>Poaceae</taxon>
        <taxon>BOP clade</taxon>
        <taxon>Oryzoideae</taxon>
        <taxon>Oryzeae</taxon>
        <taxon>Zizaniinae</taxon>
        <taxon>Zizania</taxon>
    </lineage>
</organism>
<feature type="compositionally biased region" description="Basic and acidic residues" evidence="3">
    <location>
        <begin position="809"/>
        <end position="829"/>
    </location>
</feature>
<protein>
    <recommendedName>
        <fullName evidence="6">DUF4005 domain-containing protein</fullName>
    </recommendedName>
</protein>
<feature type="region of interest" description="Disordered" evidence="3">
    <location>
        <begin position="16"/>
        <end position="197"/>
    </location>
</feature>